<name>A0A7C5XLG9_9CREN</name>
<dbReference type="EMBL" id="DRZI01000331">
    <property type="protein sequence ID" value="HHP82522.1"/>
    <property type="molecule type" value="Genomic_DNA"/>
</dbReference>
<comment type="caution">
    <text evidence="1">The sequence shown here is derived from an EMBL/GenBank/DDBJ whole genome shotgun (WGS) entry which is preliminary data.</text>
</comment>
<sequence length="220" mass="25537">MKADMYLAINRCNDIAFYITAIDSDVHILGLDSDVIVECFANNAHKLNRDMLFIPRKIVTVDEKRLEKCFEFDKSILMGCIPMNISVARRLAKIQRLSTIIITPNSLKFVDENQVNFMYQSSNRNKYIEVHLQPFLKMFLISSSIHSIEKSFYLLGNIVERALKLDVGIIMSTASDNDKKLCSLTHVDIILFYLGFSKRERRLITEVYPIELLITWLNYK</sequence>
<dbReference type="EMBL" id="DRUB01000001">
    <property type="protein sequence ID" value="HHR95263.1"/>
    <property type="molecule type" value="Genomic_DNA"/>
</dbReference>
<evidence type="ECO:0000313" key="1">
    <source>
        <dbReference type="EMBL" id="HHP82522.1"/>
    </source>
</evidence>
<dbReference type="AlphaFoldDB" id="A0A7C5XLG9"/>
<gene>
    <name evidence="2" type="ORF">ENL47_00150</name>
    <name evidence="1" type="ORF">ENM84_07670</name>
</gene>
<reference evidence="1" key="1">
    <citation type="journal article" date="2020" name="mSystems">
        <title>Genome- and Community-Level Interaction Insights into Carbon Utilization and Element Cycling Functions of Hydrothermarchaeota in Hydrothermal Sediment.</title>
        <authorList>
            <person name="Zhou Z."/>
            <person name="Liu Y."/>
            <person name="Xu W."/>
            <person name="Pan J."/>
            <person name="Luo Z.H."/>
            <person name="Li M."/>
        </authorList>
    </citation>
    <scope>NUCLEOTIDE SEQUENCE [LARGE SCALE GENOMIC DNA]</scope>
    <source>
        <strain evidence="2">SpSt-1</strain>
        <strain evidence="1">SpSt-1121</strain>
    </source>
</reference>
<organism evidence="1">
    <name type="scientific">Ignisphaera aggregans</name>
    <dbReference type="NCBI Taxonomy" id="334771"/>
    <lineage>
        <taxon>Archaea</taxon>
        <taxon>Thermoproteota</taxon>
        <taxon>Thermoprotei</taxon>
        <taxon>Desulfurococcales</taxon>
        <taxon>Desulfurococcaceae</taxon>
        <taxon>Ignisphaera</taxon>
    </lineage>
</organism>
<accession>A0A7C5XLG9</accession>
<evidence type="ECO:0000313" key="2">
    <source>
        <dbReference type="EMBL" id="HHR95263.1"/>
    </source>
</evidence>
<protein>
    <submittedName>
        <fullName evidence="1">Uncharacterized protein</fullName>
    </submittedName>
</protein>
<proteinExistence type="predicted"/>